<name>F1YWJ3_9PROT</name>
<evidence type="ECO:0000313" key="2">
    <source>
        <dbReference type="Proteomes" id="UP000018454"/>
    </source>
</evidence>
<comment type="caution">
    <text evidence="1">The sequence shown here is derived from an EMBL/GenBank/DDBJ whole genome shotgun (WGS) entry which is preliminary data.</text>
</comment>
<organism evidence="1 2">
    <name type="scientific">Acetobacter pomorum DM001</name>
    <dbReference type="NCBI Taxonomy" id="945681"/>
    <lineage>
        <taxon>Bacteria</taxon>
        <taxon>Pseudomonadati</taxon>
        <taxon>Pseudomonadota</taxon>
        <taxon>Alphaproteobacteria</taxon>
        <taxon>Acetobacterales</taxon>
        <taxon>Acetobacteraceae</taxon>
        <taxon>Acetobacter</taxon>
    </lineage>
</organism>
<evidence type="ECO:0000313" key="1">
    <source>
        <dbReference type="EMBL" id="EGE46842.1"/>
    </source>
</evidence>
<protein>
    <submittedName>
        <fullName evidence="1">Uncharacterized protein</fullName>
    </submittedName>
</protein>
<dbReference type="Proteomes" id="UP000018454">
    <property type="component" value="Unassembled WGS sequence"/>
</dbReference>
<dbReference type="AlphaFoldDB" id="F1YWJ3"/>
<accession>F1YWJ3</accession>
<dbReference type="EMBL" id="AEUP01000060">
    <property type="protein sequence ID" value="EGE46842.1"/>
    <property type="molecule type" value="Genomic_DNA"/>
</dbReference>
<gene>
    <name evidence="1" type="ORF">APO_2605</name>
</gene>
<proteinExistence type="predicted"/>
<sequence>MLSFGGPVADFAPAMEADGPLQRMMRFTLVETDLGAALQIGIQNPVDHEQRALDAADLAQSRGKFVLPRIGGELAQNLAGRDAPSRDGRGDAQDVGPVALDHGLINLPTDQGPQVRRRSRWIERIEPLGRQVTDTRGEAVAENGACGKDVIGEAACVGELLADMTASIVHEQAVEDIGRFACRRGDHLGRERRILVGDMAVSLQARHIAVFRVDQVHGLALLGRREELPVARC</sequence>
<reference evidence="1 2" key="1">
    <citation type="journal article" date="2011" name="Science">
        <title>Drosophila microbiome modulates host developmental and metabolic homeostasis via insulin signaling.</title>
        <authorList>
            <person name="Shin S.C."/>
            <person name="Kim S.H."/>
            <person name="You H."/>
            <person name="Kim B."/>
            <person name="Kim A.C."/>
            <person name="Lee K.A."/>
            <person name="Yoon J.H."/>
            <person name="Ryu J.H."/>
            <person name="Lee W.J."/>
        </authorList>
    </citation>
    <scope>NUCLEOTIDE SEQUENCE [LARGE SCALE GENOMIC DNA]</scope>
    <source>
        <strain evidence="1 2">DM001</strain>
    </source>
</reference>